<sequence>MPTSANSRTSYMFDENTQHYFQPMHHMQDIQQMVPPHDRRLSQPDLRIQTGMRPYTPTHQIQTAHFPLTPAQTPLNHPSRQVKSLQTSPRALQQDETIVSPRPVSMQKSRSLQGIAEHDAMNSFTNDFGAPLLPASETTTIAQEPMKRKAAHSKNAPTSSMNFPSTPLFGESAQDTTDLQNIDQSAYQLSQLPSSPNRPALSPRRISISDLHLDPGISASSIETNISIDDIAQFIVQPDPNINSWRCTFDGCNKDFGRKENIKSHVQTHLGDRQFKCNHCGKCFVRGHDLKRHSKIHTGTKAYACLCGNAFARHDALTRHRQRGMCIGAFEGIVRKEVKRGRPKKHRPEMEDRLDKASRTRSKQQQGSSGPADTYHSSASSCSMSSWGSPPAESMDNLSIRDGPQSPSITYDGAMNLFGLDPQSMDTISHGPTNSAHQGPMLGDMFSYTPPASPGYSTGNKPTPSFRELTPAEMLSFEEHCGSAATALQPMADQVLNHPVLVGREVTTMPRADTYDLPLYSAAHEPAVLTTQSASLPALSHSSSPPPQEPGSTFAYDFPDDMHPLRMSTMSNMSFGLSNLNKTHDSNTNTHTHADADDAQRNEFDSFLDFNDDSQLGLGMNLNLDANDAFFASL</sequence>
<accession>A0AAN7STT1</accession>
<evidence type="ECO:0000256" key="5">
    <source>
        <dbReference type="SAM" id="MobiDB-lite"/>
    </source>
</evidence>
<dbReference type="Gene3D" id="3.30.160.60">
    <property type="entry name" value="Classic Zinc Finger"/>
    <property type="match status" value="2"/>
</dbReference>
<dbReference type="PROSITE" id="PS50157">
    <property type="entry name" value="ZINC_FINGER_C2H2_2"/>
    <property type="match status" value="2"/>
</dbReference>
<feature type="region of interest" description="Disordered" evidence="5">
    <location>
        <begin position="337"/>
        <end position="413"/>
    </location>
</feature>
<evidence type="ECO:0000256" key="3">
    <source>
        <dbReference type="ARBA" id="ARBA00022833"/>
    </source>
</evidence>
<evidence type="ECO:0000256" key="2">
    <source>
        <dbReference type="ARBA" id="ARBA00022771"/>
    </source>
</evidence>
<feature type="compositionally biased region" description="Basic residues" evidence="5">
    <location>
        <begin position="337"/>
        <end position="347"/>
    </location>
</feature>
<comment type="caution">
    <text evidence="7">The sequence shown here is derived from an EMBL/GenBank/DDBJ whole genome shotgun (WGS) entry which is preliminary data.</text>
</comment>
<dbReference type="SMART" id="SM00355">
    <property type="entry name" value="ZnF_C2H2"/>
    <property type="match status" value="2"/>
</dbReference>
<dbReference type="GeneID" id="90019873"/>
<evidence type="ECO:0000313" key="7">
    <source>
        <dbReference type="EMBL" id="KAK5081309.1"/>
    </source>
</evidence>
<evidence type="ECO:0000256" key="4">
    <source>
        <dbReference type="PROSITE-ProRule" id="PRU00042"/>
    </source>
</evidence>
<feature type="domain" description="C2H2-type" evidence="6">
    <location>
        <begin position="275"/>
        <end position="302"/>
    </location>
</feature>
<evidence type="ECO:0000313" key="8">
    <source>
        <dbReference type="Proteomes" id="UP001309876"/>
    </source>
</evidence>
<dbReference type="InterPro" id="IPR013087">
    <property type="entry name" value="Znf_C2H2_type"/>
</dbReference>
<dbReference type="InterPro" id="IPR036236">
    <property type="entry name" value="Znf_C2H2_sf"/>
</dbReference>
<dbReference type="GO" id="GO:0000981">
    <property type="term" value="F:DNA-binding transcription factor activity, RNA polymerase II-specific"/>
    <property type="evidence" value="ECO:0007669"/>
    <property type="project" value="TreeGrafter"/>
</dbReference>
<dbReference type="SUPFAM" id="SSF57667">
    <property type="entry name" value="beta-beta-alpha zinc fingers"/>
    <property type="match status" value="2"/>
</dbReference>
<evidence type="ECO:0000259" key="6">
    <source>
        <dbReference type="PROSITE" id="PS50157"/>
    </source>
</evidence>
<dbReference type="Proteomes" id="UP001309876">
    <property type="component" value="Unassembled WGS sequence"/>
</dbReference>
<protein>
    <submittedName>
        <fullName evidence="7">Metallothionein expression activator</fullName>
    </submittedName>
</protein>
<feature type="compositionally biased region" description="Polar residues" evidence="5">
    <location>
        <begin position="427"/>
        <end position="437"/>
    </location>
</feature>
<keyword evidence="3" id="KW-0862">Zinc</keyword>
<name>A0AAN7STT1_9EURO</name>
<evidence type="ECO:0000256" key="1">
    <source>
        <dbReference type="ARBA" id="ARBA00022723"/>
    </source>
</evidence>
<dbReference type="GO" id="GO:0008270">
    <property type="term" value="F:zinc ion binding"/>
    <property type="evidence" value="ECO:0007669"/>
    <property type="project" value="UniProtKB-KW"/>
</dbReference>
<feature type="compositionally biased region" description="Low complexity" evidence="5">
    <location>
        <begin position="377"/>
        <end position="389"/>
    </location>
</feature>
<feature type="domain" description="C2H2-type" evidence="6">
    <location>
        <begin position="245"/>
        <end position="274"/>
    </location>
</feature>
<reference evidence="7 8" key="1">
    <citation type="submission" date="2023-08" db="EMBL/GenBank/DDBJ databases">
        <title>Black Yeasts Isolated from many extreme environments.</title>
        <authorList>
            <person name="Coleine C."/>
            <person name="Stajich J.E."/>
            <person name="Selbmann L."/>
        </authorList>
    </citation>
    <scope>NUCLEOTIDE SEQUENCE [LARGE SCALE GENOMIC DNA]</scope>
    <source>
        <strain evidence="7 8">CCFEE 5910</strain>
    </source>
</reference>
<dbReference type="PANTHER" id="PTHR23235:SF120">
    <property type="entry name" value="KRUPPEL-LIKE FACTOR 15"/>
    <property type="match status" value="1"/>
</dbReference>
<keyword evidence="2 4" id="KW-0863">Zinc-finger</keyword>
<dbReference type="RefSeq" id="XP_064757253.1">
    <property type="nucleotide sequence ID" value="XM_064894566.1"/>
</dbReference>
<organism evidence="7 8">
    <name type="scientific">Lithohypha guttulata</name>
    <dbReference type="NCBI Taxonomy" id="1690604"/>
    <lineage>
        <taxon>Eukaryota</taxon>
        <taxon>Fungi</taxon>
        <taxon>Dikarya</taxon>
        <taxon>Ascomycota</taxon>
        <taxon>Pezizomycotina</taxon>
        <taxon>Eurotiomycetes</taxon>
        <taxon>Chaetothyriomycetidae</taxon>
        <taxon>Chaetothyriales</taxon>
        <taxon>Trichomeriaceae</taxon>
        <taxon>Lithohypha</taxon>
    </lineage>
</organism>
<proteinExistence type="predicted"/>
<dbReference type="FunFam" id="3.30.160.60:FF:001649">
    <property type="entry name" value="C2H2 transcription factor Swi5"/>
    <property type="match status" value="1"/>
</dbReference>
<feature type="region of interest" description="Disordered" evidence="5">
    <location>
        <begin position="427"/>
        <end position="459"/>
    </location>
</feature>
<dbReference type="AlphaFoldDB" id="A0AAN7STT1"/>
<keyword evidence="1" id="KW-0479">Metal-binding</keyword>
<feature type="compositionally biased region" description="Basic and acidic residues" evidence="5">
    <location>
        <begin position="348"/>
        <end position="358"/>
    </location>
</feature>
<dbReference type="GO" id="GO:0000978">
    <property type="term" value="F:RNA polymerase II cis-regulatory region sequence-specific DNA binding"/>
    <property type="evidence" value="ECO:0007669"/>
    <property type="project" value="TreeGrafter"/>
</dbReference>
<dbReference type="EMBL" id="JAVRRJ010000010">
    <property type="protein sequence ID" value="KAK5081309.1"/>
    <property type="molecule type" value="Genomic_DNA"/>
</dbReference>
<gene>
    <name evidence="7" type="primary">ACE2</name>
    <name evidence="7" type="ORF">LTR05_008103</name>
</gene>
<dbReference type="Pfam" id="PF00096">
    <property type="entry name" value="zf-C2H2"/>
    <property type="match status" value="1"/>
</dbReference>
<dbReference type="PANTHER" id="PTHR23235">
    <property type="entry name" value="KRUEPPEL-LIKE TRANSCRIPTION FACTOR"/>
    <property type="match status" value="1"/>
</dbReference>
<dbReference type="PROSITE" id="PS00028">
    <property type="entry name" value="ZINC_FINGER_C2H2_1"/>
    <property type="match status" value="2"/>
</dbReference>
<keyword evidence="8" id="KW-1185">Reference proteome</keyword>